<dbReference type="EMBL" id="WTUX01000019">
    <property type="protein sequence ID" value="MZR14834.1"/>
    <property type="molecule type" value="Genomic_DNA"/>
</dbReference>
<evidence type="ECO:0000256" key="7">
    <source>
        <dbReference type="ARBA" id="ARBA00023136"/>
    </source>
</evidence>
<evidence type="ECO:0000256" key="4">
    <source>
        <dbReference type="ARBA" id="ARBA00022679"/>
    </source>
</evidence>
<dbReference type="Pfam" id="PF20154">
    <property type="entry name" value="LNT_N"/>
    <property type="match status" value="1"/>
</dbReference>
<keyword evidence="5 9" id="KW-0812">Transmembrane</keyword>
<comment type="catalytic activity">
    <reaction evidence="9">
        <text>N-terminal S-1,2-diacyl-sn-glyceryl-L-cysteinyl-[lipoprotein] + a glycerophospholipid = N-acyl-S-1,2-diacyl-sn-glyceryl-L-cysteinyl-[lipoprotein] + a 2-acyl-sn-glycero-3-phospholipid + H(+)</text>
        <dbReference type="Rhea" id="RHEA:48228"/>
        <dbReference type="Rhea" id="RHEA-COMP:14681"/>
        <dbReference type="Rhea" id="RHEA-COMP:14684"/>
        <dbReference type="ChEBI" id="CHEBI:15378"/>
        <dbReference type="ChEBI" id="CHEBI:136912"/>
        <dbReference type="ChEBI" id="CHEBI:140656"/>
        <dbReference type="ChEBI" id="CHEBI:140657"/>
        <dbReference type="ChEBI" id="CHEBI:140660"/>
        <dbReference type="EC" id="2.3.1.269"/>
    </reaction>
</comment>
<evidence type="ECO:0000256" key="2">
    <source>
        <dbReference type="ARBA" id="ARBA00010065"/>
    </source>
</evidence>
<evidence type="ECO:0000313" key="11">
    <source>
        <dbReference type="EMBL" id="MZR14834.1"/>
    </source>
</evidence>
<reference evidence="11 12" key="1">
    <citation type="submission" date="2019-12" db="EMBL/GenBank/DDBJ databases">
        <title>Maritimibacter sp. nov. sp. isolated from sea sand.</title>
        <authorList>
            <person name="Kim J."/>
            <person name="Jeong S.E."/>
            <person name="Jung H.S."/>
            <person name="Jeon C.O."/>
        </authorList>
    </citation>
    <scope>NUCLEOTIDE SEQUENCE [LARGE SCALE GENOMIC DNA]</scope>
    <source>
        <strain evidence="11 12">DP07</strain>
    </source>
</reference>
<feature type="transmembrane region" description="Helical" evidence="9">
    <location>
        <begin position="478"/>
        <end position="495"/>
    </location>
</feature>
<dbReference type="Pfam" id="PF00795">
    <property type="entry name" value="CN_hydrolase"/>
    <property type="match status" value="1"/>
</dbReference>
<dbReference type="GO" id="GO:0016410">
    <property type="term" value="F:N-acyltransferase activity"/>
    <property type="evidence" value="ECO:0007669"/>
    <property type="project" value="UniProtKB-UniRule"/>
</dbReference>
<dbReference type="Proteomes" id="UP000467322">
    <property type="component" value="Unassembled WGS sequence"/>
</dbReference>
<dbReference type="InterPro" id="IPR004563">
    <property type="entry name" value="Apolipo_AcylTrfase"/>
</dbReference>
<evidence type="ECO:0000256" key="3">
    <source>
        <dbReference type="ARBA" id="ARBA00022475"/>
    </source>
</evidence>
<dbReference type="GO" id="GO:0042158">
    <property type="term" value="P:lipoprotein biosynthetic process"/>
    <property type="evidence" value="ECO:0007669"/>
    <property type="project" value="UniProtKB-UniRule"/>
</dbReference>
<name>A0A845MB71_9RHOB</name>
<dbReference type="GO" id="GO:0005886">
    <property type="term" value="C:plasma membrane"/>
    <property type="evidence" value="ECO:0007669"/>
    <property type="project" value="UniProtKB-SubCell"/>
</dbReference>
<dbReference type="CDD" id="cd07571">
    <property type="entry name" value="ALP_N-acyl_transferase"/>
    <property type="match status" value="1"/>
</dbReference>
<feature type="domain" description="CN hydrolase" evidence="10">
    <location>
        <begin position="223"/>
        <end position="465"/>
    </location>
</feature>
<evidence type="ECO:0000259" key="10">
    <source>
        <dbReference type="PROSITE" id="PS50263"/>
    </source>
</evidence>
<protein>
    <recommendedName>
        <fullName evidence="9">Apolipoprotein N-acyltransferase</fullName>
        <shortName evidence="9">ALP N-acyltransferase</shortName>
        <ecNumber evidence="9">2.3.1.269</ecNumber>
    </recommendedName>
</protein>
<keyword evidence="11" id="KW-0449">Lipoprotein</keyword>
<feature type="transmembrane region" description="Helical" evidence="9">
    <location>
        <begin position="120"/>
        <end position="138"/>
    </location>
</feature>
<dbReference type="PANTHER" id="PTHR38686">
    <property type="entry name" value="APOLIPOPROTEIN N-ACYLTRANSFERASE"/>
    <property type="match status" value="1"/>
</dbReference>
<keyword evidence="6 9" id="KW-1133">Transmembrane helix</keyword>
<evidence type="ECO:0000256" key="5">
    <source>
        <dbReference type="ARBA" id="ARBA00022692"/>
    </source>
</evidence>
<comment type="function">
    <text evidence="9">Catalyzes the phospholipid dependent N-acylation of the N-terminal cysteine of apolipoprotein, the last step in lipoprotein maturation.</text>
</comment>
<feature type="transmembrane region" description="Helical" evidence="9">
    <location>
        <begin position="57"/>
        <end position="75"/>
    </location>
</feature>
<dbReference type="InterPro" id="IPR036526">
    <property type="entry name" value="C-N_Hydrolase_sf"/>
</dbReference>
<evidence type="ECO:0000313" key="12">
    <source>
        <dbReference type="Proteomes" id="UP000467322"/>
    </source>
</evidence>
<dbReference type="InterPro" id="IPR003010">
    <property type="entry name" value="C-N_Hydrolase"/>
</dbReference>
<dbReference type="EC" id="2.3.1.269" evidence="9"/>
<feature type="transmembrane region" description="Helical" evidence="9">
    <location>
        <begin position="87"/>
        <end position="108"/>
    </location>
</feature>
<accession>A0A845MB71</accession>
<dbReference type="PANTHER" id="PTHR38686:SF1">
    <property type="entry name" value="APOLIPOPROTEIN N-ACYLTRANSFERASE"/>
    <property type="match status" value="1"/>
</dbReference>
<gene>
    <name evidence="9 11" type="primary">lnt</name>
    <name evidence="11" type="ORF">GQE99_17570</name>
</gene>
<dbReference type="Gene3D" id="3.60.110.10">
    <property type="entry name" value="Carbon-nitrogen hydrolase"/>
    <property type="match status" value="1"/>
</dbReference>
<comment type="pathway">
    <text evidence="9">Protein modification; lipoprotein biosynthesis (N-acyl transfer).</text>
</comment>
<proteinExistence type="inferred from homology"/>
<organism evidence="11 12">
    <name type="scientific">Maritimibacter harenae</name>
    <dbReference type="NCBI Taxonomy" id="2606218"/>
    <lineage>
        <taxon>Bacteria</taxon>
        <taxon>Pseudomonadati</taxon>
        <taxon>Pseudomonadota</taxon>
        <taxon>Alphaproteobacteria</taxon>
        <taxon>Rhodobacterales</taxon>
        <taxon>Roseobacteraceae</taxon>
        <taxon>Maritimibacter</taxon>
    </lineage>
</organism>
<comment type="similarity">
    <text evidence="2 9">Belongs to the CN hydrolase family. Apolipoprotein N-acyltransferase subfamily.</text>
</comment>
<dbReference type="SUPFAM" id="SSF56317">
    <property type="entry name" value="Carbon-nitrogen hydrolase"/>
    <property type="match status" value="1"/>
</dbReference>
<evidence type="ECO:0000256" key="8">
    <source>
        <dbReference type="ARBA" id="ARBA00023315"/>
    </source>
</evidence>
<dbReference type="PROSITE" id="PS50263">
    <property type="entry name" value="CN_HYDROLASE"/>
    <property type="match status" value="1"/>
</dbReference>
<feature type="transmembrane region" description="Helical" evidence="9">
    <location>
        <begin position="186"/>
        <end position="205"/>
    </location>
</feature>
<keyword evidence="8 9" id="KW-0012">Acyltransferase</keyword>
<comment type="caution">
    <text evidence="11">The sequence shown here is derived from an EMBL/GenBank/DDBJ whole genome shotgun (WGS) entry which is preliminary data.</text>
</comment>
<comment type="subcellular location">
    <subcellularLocation>
        <location evidence="1 9">Cell membrane</location>
        <topology evidence="1 9">Multi-pass membrane protein</topology>
    </subcellularLocation>
</comment>
<feature type="transmembrane region" description="Helical" evidence="9">
    <location>
        <begin position="32"/>
        <end position="50"/>
    </location>
</feature>
<keyword evidence="7 9" id="KW-0472">Membrane</keyword>
<dbReference type="NCBIfam" id="TIGR00546">
    <property type="entry name" value="lnt"/>
    <property type="match status" value="1"/>
</dbReference>
<keyword evidence="12" id="KW-1185">Reference proteome</keyword>
<feature type="transmembrane region" description="Helical" evidence="9">
    <location>
        <begin position="158"/>
        <end position="179"/>
    </location>
</feature>
<keyword evidence="4 9" id="KW-0808">Transferase</keyword>
<evidence type="ECO:0000256" key="1">
    <source>
        <dbReference type="ARBA" id="ARBA00004651"/>
    </source>
</evidence>
<dbReference type="AlphaFoldDB" id="A0A845MB71"/>
<dbReference type="InterPro" id="IPR045378">
    <property type="entry name" value="LNT_N"/>
</dbReference>
<evidence type="ECO:0000256" key="9">
    <source>
        <dbReference type="HAMAP-Rule" id="MF_01148"/>
    </source>
</evidence>
<dbReference type="HAMAP" id="MF_01148">
    <property type="entry name" value="Lnt"/>
    <property type="match status" value="1"/>
</dbReference>
<dbReference type="UniPathway" id="UPA00666"/>
<evidence type="ECO:0000256" key="6">
    <source>
        <dbReference type="ARBA" id="ARBA00022989"/>
    </source>
</evidence>
<sequence>MRRLADARWKGLFAALFLGALAALGQAPLGFYPVSVIAFALGLGLVLEAGSWRRAGVLGWALATGFFGVGWLWIVEPFLVDIRRHGWMAPFALILLAGGVALFWGVAAGVAARVRSEWRWLALPAALALAEYARGWAFTGFSWGGPGLAWIDTPMAQLAPWIGAQGLGALTLVGAGALYRAIYGRVTVAAWLAGLAVFVGLGIWAERRPLPPTPEDAPVLRLVQPNAPQHLKWDPDWIMTFFERALAASSAEAEGGRPDLVVWPESSLPALLGQAPAMEARAIAAAAPAPLVAGVLRRDGATYHNSIVFFDGPGEPEWVYDKHHLVPFGEYVPFGDLLSKVGIRGLAQQEGFGFSGGPGPVIRTLPGALGDVVPLICYEAIFPRDIRGAEGRSDWLMQLTNDAWFGTFAGPQQHLVQARFRAIEFGLPLARAANTGISAMIDSRGRITASLPLGAQGFVDARLPAPEPPTVYARWGDWPVIALLVAILGTLLFTARRKTR</sequence>
<keyword evidence="3 9" id="KW-1003">Cell membrane</keyword>